<name>A0AA37XH52_9MICO</name>
<evidence type="ECO:0000313" key="2">
    <source>
        <dbReference type="EMBL" id="GMA33180.1"/>
    </source>
</evidence>
<keyword evidence="3" id="KW-1185">Reference proteome</keyword>
<evidence type="ECO:0000259" key="1">
    <source>
        <dbReference type="Pfam" id="PF22513"/>
    </source>
</evidence>
<dbReference type="EMBL" id="BSUM01000001">
    <property type="protein sequence ID" value="GMA33180.1"/>
    <property type="molecule type" value="Genomic_DNA"/>
</dbReference>
<dbReference type="SUPFAM" id="SSF47598">
    <property type="entry name" value="Ribbon-helix-helix"/>
    <property type="match status" value="1"/>
</dbReference>
<dbReference type="InterPro" id="IPR053853">
    <property type="entry name" value="FitA-like_RHH"/>
</dbReference>
<comment type="caution">
    <text evidence="2">The sequence shown here is derived from an EMBL/GenBank/DDBJ whole genome shotgun (WGS) entry which is preliminary data.</text>
</comment>
<gene>
    <name evidence="2" type="ORF">GCM10025875_31720</name>
</gene>
<protein>
    <recommendedName>
        <fullName evidence="1">Antitoxin FitA-like ribbon-helix-helix domain-containing protein</fullName>
    </recommendedName>
</protein>
<organism evidence="2 3">
    <name type="scientific">Litorihabitans aurantiacus</name>
    <dbReference type="NCBI Taxonomy" id="1930061"/>
    <lineage>
        <taxon>Bacteria</taxon>
        <taxon>Bacillati</taxon>
        <taxon>Actinomycetota</taxon>
        <taxon>Actinomycetes</taxon>
        <taxon>Micrococcales</taxon>
        <taxon>Beutenbergiaceae</taxon>
        <taxon>Litorihabitans</taxon>
    </lineage>
</organism>
<reference evidence="2" key="2">
    <citation type="submission" date="2023-02" db="EMBL/GenBank/DDBJ databases">
        <authorList>
            <person name="Sun Q."/>
            <person name="Mori K."/>
        </authorList>
    </citation>
    <scope>NUCLEOTIDE SEQUENCE</scope>
    <source>
        <strain evidence="2">NBRC 112290</strain>
    </source>
</reference>
<proteinExistence type="predicted"/>
<dbReference type="GO" id="GO:0006355">
    <property type="term" value="P:regulation of DNA-templated transcription"/>
    <property type="evidence" value="ECO:0007669"/>
    <property type="project" value="InterPro"/>
</dbReference>
<dbReference type="RefSeq" id="WP_284251853.1">
    <property type="nucleotide sequence ID" value="NZ_BSUM01000001.1"/>
</dbReference>
<dbReference type="InterPro" id="IPR010985">
    <property type="entry name" value="Ribbon_hlx_hlx"/>
</dbReference>
<reference evidence="2" key="1">
    <citation type="journal article" date="2014" name="Int. J. Syst. Evol. Microbiol.">
        <title>Complete genome sequence of Corynebacterium casei LMG S-19264T (=DSM 44701T), isolated from a smear-ripened cheese.</title>
        <authorList>
            <consortium name="US DOE Joint Genome Institute (JGI-PGF)"/>
            <person name="Walter F."/>
            <person name="Albersmeier A."/>
            <person name="Kalinowski J."/>
            <person name="Ruckert C."/>
        </authorList>
    </citation>
    <scope>NUCLEOTIDE SEQUENCE</scope>
    <source>
        <strain evidence="2">NBRC 112290</strain>
    </source>
</reference>
<feature type="domain" description="Antitoxin FitA-like ribbon-helix-helix" evidence="1">
    <location>
        <begin position="4"/>
        <end position="37"/>
    </location>
</feature>
<dbReference type="Pfam" id="PF22513">
    <property type="entry name" value="FitA-like_RHH"/>
    <property type="match status" value="1"/>
</dbReference>
<dbReference type="Proteomes" id="UP001157161">
    <property type="component" value="Unassembled WGS sequence"/>
</dbReference>
<sequence length="77" mass="8408">MPVSITIRDVPDDVRDALASRAAGSGRSLQEYLKGQLADLAYRPVAAEVVVELRRRAAHLPPLEGDDLLADIDADRR</sequence>
<accession>A0AA37XH52</accession>
<evidence type="ECO:0000313" key="3">
    <source>
        <dbReference type="Proteomes" id="UP001157161"/>
    </source>
</evidence>
<dbReference type="AlphaFoldDB" id="A0AA37XH52"/>